<feature type="domain" description="Integrase catalytic" evidence="1">
    <location>
        <begin position="78"/>
        <end position="206"/>
    </location>
</feature>
<dbReference type="AlphaFoldDB" id="A0AAD5RZ82"/>
<evidence type="ECO:0000313" key="2">
    <source>
        <dbReference type="EMBL" id="KAJ3025071.1"/>
    </source>
</evidence>
<dbReference type="EMBL" id="JADGJD010003186">
    <property type="protein sequence ID" value="KAJ3025071.1"/>
    <property type="molecule type" value="Genomic_DNA"/>
</dbReference>
<sequence length="206" mass="23895">MPKENQLSFKPLPKETVDDLKEFYYEKGNILGRDRLYWSFKKAYPNSQINRRGMYAWLQKQEVHQLNMRPTMSRGTVRAMTPQKMGYIQLDCIVMDSYNGYDTVVNAVDIFSKRYFAYPCKGQTVENVKRAITQFINDGMKPSFIQSDQGSEFKGDFPQWLQSQGIQHQTSKAHSPWSNGAIESSGGNRFKKSLFQVMAARNTDDW</sequence>
<evidence type="ECO:0000313" key="3">
    <source>
        <dbReference type="Proteomes" id="UP001212841"/>
    </source>
</evidence>
<dbReference type="SUPFAM" id="SSF53098">
    <property type="entry name" value="Ribonuclease H-like"/>
    <property type="match status" value="1"/>
</dbReference>
<keyword evidence="3" id="KW-1185">Reference proteome</keyword>
<dbReference type="Pfam" id="PF00665">
    <property type="entry name" value="rve"/>
    <property type="match status" value="1"/>
</dbReference>
<protein>
    <recommendedName>
        <fullName evidence="1">Integrase catalytic domain-containing protein</fullName>
    </recommendedName>
</protein>
<dbReference type="InterPro" id="IPR012337">
    <property type="entry name" value="RNaseH-like_sf"/>
</dbReference>
<dbReference type="InterPro" id="IPR036397">
    <property type="entry name" value="RNaseH_sf"/>
</dbReference>
<dbReference type="GO" id="GO:0015074">
    <property type="term" value="P:DNA integration"/>
    <property type="evidence" value="ECO:0007669"/>
    <property type="project" value="InterPro"/>
</dbReference>
<dbReference type="Gene3D" id="3.30.420.10">
    <property type="entry name" value="Ribonuclease H-like superfamily/Ribonuclease H"/>
    <property type="match status" value="1"/>
</dbReference>
<dbReference type="GO" id="GO:0003676">
    <property type="term" value="F:nucleic acid binding"/>
    <property type="evidence" value="ECO:0007669"/>
    <property type="project" value="InterPro"/>
</dbReference>
<reference evidence="2" key="1">
    <citation type="submission" date="2020-05" db="EMBL/GenBank/DDBJ databases">
        <title>Phylogenomic resolution of chytrid fungi.</title>
        <authorList>
            <person name="Stajich J.E."/>
            <person name="Amses K."/>
            <person name="Simmons R."/>
            <person name="Seto K."/>
            <person name="Myers J."/>
            <person name="Bonds A."/>
            <person name="Quandt C.A."/>
            <person name="Barry K."/>
            <person name="Liu P."/>
            <person name="Grigoriev I."/>
            <person name="Longcore J.E."/>
            <person name="James T.Y."/>
        </authorList>
    </citation>
    <scope>NUCLEOTIDE SEQUENCE</scope>
    <source>
        <strain evidence="2">JEL0318</strain>
    </source>
</reference>
<gene>
    <name evidence="2" type="ORF">HK097_006760</name>
</gene>
<feature type="non-terminal residue" evidence="2">
    <location>
        <position position="206"/>
    </location>
</feature>
<evidence type="ECO:0000259" key="1">
    <source>
        <dbReference type="PROSITE" id="PS50994"/>
    </source>
</evidence>
<accession>A0AAD5RZ82</accession>
<organism evidence="2 3">
    <name type="scientific">Rhizophlyctis rosea</name>
    <dbReference type="NCBI Taxonomy" id="64517"/>
    <lineage>
        <taxon>Eukaryota</taxon>
        <taxon>Fungi</taxon>
        <taxon>Fungi incertae sedis</taxon>
        <taxon>Chytridiomycota</taxon>
        <taxon>Chytridiomycota incertae sedis</taxon>
        <taxon>Chytridiomycetes</taxon>
        <taxon>Rhizophlyctidales</taxon>
        <taxon>Rhizophlyctidaceae</taxon>
        <taxon>Rhizophlyctis</taxon>
    </lineage>
</organism>
<dbReference type="GO" id="GO:0005634">
    <property type="term" value="C:nucleus"/>
    <property type="evidence" value="ECO:0007669"/>
    <property type="project" value="UniProtKB-ARBA"/>
</dbReference>
<dbReference type="InterPro" id="IPR001584">
    <property type="entry name" value="Integrase_cat-core"/>
</dbReference>
<name>A0AAD5RZ82_9FUNG</name>
<dbReference type="Proteomes" id="UP001212841">
    <property type="component" value="Unassembled WGS sequence"/>
</dbReference>
<comment type="caution">
    <text evidence="2">The sequence shown here is derived from an EMBL/GenBank/DDBJ whole genome shotgun (WGS) entry which is preliminary data.</text>
</comment>
<dbReference type="PROSITE" id="PS50994">
    <property type="entry name" value="INTEGRASE"/>
    <property type="match status" value="1"/>
</dbReference>
<proteinExistence type="predicted"/>